<gene>
    <name evidence="5" type="ORF">SAMN05421687_1045</name>
</gene>
<dbReference type="SMART" id="SM01266">
    <property type="entry name" value="Mac"/>
    <property type="match status" value="1"/>
</dbReference>
<dbReference type="AlphaFoldDB" id="A0A1N7J6B3"/>
<protein>
    <submittedName>
        <fullName evidence="5">Maltose O-acetyltransferase</fullName>
    </submittedName>
</protein>
<evidence type="ECO:0000259" key="4">
    <source>
        <dbReference type="SMART" id="SM01266"/>
    </source>
</evidence>
<feature type="domain" description="Maltose/galactoside acetyltransferase" evidence="4">
    <location>
        <begin position="4"/>
        <end position="56"/>
    </location>
</feature>
<reference evidence="6" key="1">
    <citation type="submission" date="2017-01" db="EMBL/GenBank/DDBJ databases">
        <authorList>
            <person name="Varghese N."/>
            <person name="Submissions S."/>
        </authorList>
    </citation>
    <scope>NUCLEOTIDE SEQUENCE [LARGE SCALE GENOMIC DNA]</scope>
    <source>
        <strain evidence="6">DSM 23127</strain>
    </source>
</reference>
<dbReference type="GO" id="GO:0008374">
    <property type="term" value="F:O-acyltransferase activity"/>
    <property type="evidence" value="ECO:0007669"/>
    <property type="project" value="TreeGrafter"/>
</dbReference>
<dbReference type="InterPro" id="IPR024688">
    <property type="entry name" value="Mac_dom"/>
</dbReference>
<organism evidence="5 6">
    <name type="scientific">Salimicrobium flavidum</name>
    <dbReference type="NCBI Taxonomy" id="570947"/>
    <lineage>
        <taxon>Bacteria</taxon>
        <taxon>Bacillati</taxon>
        <taxon>Bacillota</taxon>
        <taxon>Bacilli</taxon>
        <taxon>Bacillales</taxon>
        <taxon>Bacillaceae</taxon>
        <taxon>Salimicrobium</taxon>
    </lineage>
</organism>
<keyword evidence="6" id="KW-1185">Reference proteome</keyword>
<dbReference type="FunFam" id="2.160.10.10:FF:000008">
    <property type="entry name" value="Maltose O-acetyltransferase"/>
    <property type="match status" value="1"/>
</dbReference>
<dbReference type="InterPro" id="IPR001451">
    <property type="entry name" value="Hexapep"/>
</dbReference>
<dbReference type="SUPFAM" id="SSF51161">
    <property type="entry name" value="Trimeric LpxA-like enzymes"/>
    <property type="match status" value="1"/>
</dbReference>
<dbReference type="GO" id="GO:0005829">
    <property type="term" value="C:cytosol"/>
    <property type="evidence" value="ECO:0007669"/>
    <property type="project" value="TreeGrafter"/>
</dbReference>
<dbReference type="PANTHER" id="PTHR23416">
    <property type="entry name" value="SIALIC ACID SYNTHASE-RELATED"/>
    <property type="match status" value="1"/>
</dbReference>
<dbReference type="GO" id="GO:0016407">
    <property type="term" value="F:acetyltransferase activity"/>
    <property type="evidence" value="ECO:0007669"/>
    <property type="project" value="InterPro"/>
</dbReference>
<evidence type="ECO:0000256" key="3">
    <source>
        <dbReference type="ARBA" id="ARBA00022737"/>
    </source>
</evidence>
<dbReference type="Proteomes" id="UP000187608">
    <property type="component" value="Unassembled WGS sequence"/>
</dbReference>
<dbReference type="PANTHER" id="PTHR23416:SF23">
    <property type="entry name" value="ACETYLTRANSFERASE C18B11.09C-RELATED"/>
    <property type="match status" value="1"/>
</dbReference>
<evidence type="ECO:0000256" key="2">
    <source>
        <dbReference type="ARBA" id="ARBA00022679"/>
    </source>
</evidence>
<dbReference type="Pfam" id="PF12464">
    <property type="entry name" value="Mac"/>
    <property type="match status" value="1"/>
</dbReference>
<keyword evidence="3" id="KW-0677">Repeat</keyword>
<proteinExistence type="inferred from homology"/>
<dbReference type="EMBL" id="FTOC01000004">
    <property type="protein sequence ID" value="SIS44849.1"/>
    <property type="molecule type" value="Genomic_DNA"/>
</dbReference>
<sequence length="183" mass="20283">MTEKEKMLRGGMYDPSDKELMYLRKRAREQTHRINTEADGARRTELVKDLFGSRESLYIEPSFRCDYGENIHVGTDFFMNFDCVFLDVCEIRFGDRCQVAPGVHIYTATHPLDAKDRASGKEFGKPVSVGDDVWIGGGAIINPGVSIGDRAVIASGAVVTKDVPADTVVGGNPARIIRNIWQT</sequence>
<name>A0A1N7J6B3_9BACI</name>
<evidence type="ECO:0000313" key="6">
    <source>
        <dbReference type="Proteomes" id="UP000187608"/>
    </source>
</evidence>
<evidence type="ECO:0000313" key="5">
    <source>
        <dbReference type="EMBL" id="SIS44849.1"/>
    </source>
</evidence>
<evidence type="ECO:0000256" key="1">
    <source>
        <dbReference type="ARBA" id="ARBA00007274"/>
    </source>
</evidence>
<dbReference type="CDD" id="cd03357">
    <property type="entry name" value="LbH_MAT_GAT"/>
    <property type="match status" value="1"/>
</dbReference>
<dbReference type="PROSITE" id="PS00101">
    <property type="entry name" value="HEXAPEP_TRANSFERASES"/>
    <property type="match status" value="1"/>
</dbReference>
<accession>A0A1N7J6B3</accession>
<dbReference type="STRING" id="570947.SAMN05421687_1045"/>
<dbReference type="InterPro" id="IPR018357">
    <property type="entry name" value="Hexapep_transf_CS"/>
</dbReference>
<dbReference type="Pfam" id="PF00132">
    <property type="entry name" value="Hexapep"/>
    <property type="match status" value="1"/>
</dbReference>
<dbReference type="Gene3D" id="2.160.10.10">
    <property type="entry name" value="Hexapeptide repeat proteins"/>
    <property type="match status" value="1"/>
</dbReference>
<comment type="similarity">
    <text evidence="1">Belongs to the transferase hexapeptide repeat family.</text>
</comment>
<dbReference type="InterPro" id="IPR051159">
    <property type="entry name" value="Hexapeptide_acetyltransf"/>
</dbReference>
<dbReference type="InterPro" id="IPR011004">
    <property type="entry name" value="Trimer_LpxA-like_sf"/>
</dbReference>
<keyword evidence="2 5" id="KW-0808">Transferase</keyword>